<proteinExistence type="predicted"/>
<protein>
    <submittedName>
        <fullName evidence="2">CAZy families GH115 protein</fullName>
    </submittedName>
</protein>
<dbReference type="AlphaFoldDB" id="A0A060CHR1"/>
<evidence type="ECO:0000313" key="2">
    <source>
        <dbReference type="EMBL" id="AIA92316.1"/>
    </source>
</evidence>
<name>A0A060CHR1_9FLAO</name>
<dbReference type="GO" id="GO:0016787">
    <property type="term" value="F:hydrolase activity"/>
    <property type="evidence" value="ECO:0007669"/>
    <property type="project" value="UniProtKB-KW"/>
</dbReference>
<dbReference type="InterPro" id="IPR031924">
    <property type="entry name" value="GH115"/>
</dbReference>
<dbReference type="Gene3D" id="3.30.379.10">
    <property type="entry name" value="Chitobiase/beta-hexosaminidase domain 2-like"/>
    <property type="match status" value="1"/>
</dbReference>
<keyword evidence="1" id="KW-0378">Hydrolase</keyword>
<accession>A0A060CHR1</accession>
<dbReference type="InterPro" id="IPR042301">
    <property type="entry name" value="GH115_sf"/>
</dbReference>
<sequence>MGVSPWYYWADVPVEKHQTIAIKQGSYTDGEPAVRYRGIFLNDEAPALSGWAR</sequence>
<dbReference type="Pfam" id="PF15979">
    <property type="entry name" value="Glyco_hydro_115"/>
    <property type="match status" value="1"/>
</dbReference>
<organism evidence="2">
    <name type="scientific">uncultured Flavobacterium sp</name>
    <dbReference type="NCBI Taxonomy" id="165435"/>
    <lineage>
        <taxon>Bacteria</taxon>
        <taxon>Pseudomonadati</taxon>
        <taxon>Bacteroidota</taxon>
        <taxon>Flavobacteriia</taxon>
        <taxon>Flavobacteriales</taxon>
        <taxon>Flavobacteriaceae</taxon>
        <taxon>Flavobacterium</taxon>
        <taxon>environmental samples</taxon>
    </lineage>
</organism>
<dbReference type="PANTHER" id="PTHR37842:SF2">
    <property type="entry name" value="GYLCOSYL HYDROLASE 115 C-TERMINAL DOMAIN-CONTAINING PROTEIN"/>
    <property type="match status" value="1"/>
</dbReference>
<evidence type="ECO:0000256" key="1">
    <source>
        <dbReference type="ARBA" id="ARBA00022801"/>
    </source>
</evidence>
<reference evidence="2" key="1">
    <citation type="journal article" date="2013" name="Environ. Microbiol.">
        <title>Seasonally variable intestinal metagenomes of the red palm weevil (Rhynchophorus ferrugineus).</title>
        <authorList>
            <person name="Jia S."/>
            <person name="Zhang X."/>
            <person name="Zhang G."/>
            <person name="Yin A."/>
            <person name="Zhang S."/>
            <person name="Li F."/>
            <person name="Wang L."/>
            <person name="Zhao D."/>
            <person name="Yun Q."/>
            <person name="Tala"/>
            <person name="Wang J."/>
            <person name="Sun G."/>
            <person name="Baabdullah M."/>
            <person name="Yu X."/>
            <person name="Hu S."/>
            <person name="Al-Mssallem I.S."/>
            <person name="Yu J."/>
        </authorList>
    </citation>
    <scope>NUCLEOTIDE SEQUENCE</scope>
</reference>
<dbReference type="GO" id="GO:0005975">
    <property type="term" value="P:carbohydrate metabolic process"/>
    <property type="evidence" value="ECO:0007669"/>
    <property type="project" value="UniProtKB-ARBA"/>
</dbReference>
<dbReference type="Gene3D" id="3.20.20.520">
    <property type="entry name" value="Glycosyl hydrolase family 115"/>
    <property type="match status" value="1"/>
</dbReference>
<dbReference type="InterPro" id="IPR029018">
    <property type="entry name" value="Hex-like_dom2"/>
</dbReference>
<dbReference type="EMBL" id="KF124993">
    <property type="protein sequence ID" value="AIA92316.1"/>
    <property type="molecule type" value="Genomic_DNA"/>
</dbReference>
<dbReference type="PANTHER" id="PTHR37842">
    <property type="match status" value="1"/>
</dbReference>